<accession>A0A2P5GRE8</accession>
<keyword evidence="1" id="KW-0805">Transcription regulation</keyword>
<evidence type="ECO:0000256" key="3">
    <source>
        <dbReference type="ARBA" id="ARBA00023163"/>
    </source>
</evidence>
<dbReference type="GO" id="GO:0043565">
    <property type="term" value="F:sequence-specific DNA binding"/>
    <property type="evidence" value="ECO:0007669"/>
    <property type="project" value="InterPro"/>
</dbReference>
<dbReference type="Proteomes" id="UP000247005">
    <property type="component" value="Unassembled WGS sequence"/>
</dbReference>
<dbReference type="PROSITE" id="PS01124">
    <property type="entry name" value="HTH_ARAC_FAMILY_2"/>
    <property type="match status" value="1"/>
</dbReference>
<dbReference type="GO" id="GO:0003700">
    <property type="term" value="F:DNA-binding transcription factor activity"/>
    <property type="evidence" value="ECO:0007669"/>
    <property type="project" value="InterPro"/>
</dbReference>
<dbReference type="OrthoDB" id="9814125at2"/>
<evidence type="ECO:0000259" key="4">
    <source>
        <dbReference type="PROSITE" id="PS01124"/>
    </source>
</evidence>
<evidence type="ECO:0000313" key="5">
    <source>
        <dbReference type="EMBL" id="POP45829.1"/>
    </source>
</evidence>
<dbReference type="SUPFAM" id="SSF46689">
    <property type="entry name" value="Homeodomain-like"/>
    <property type="match status" value="1"/>
</dbReference>
<dbReference type="Proteomes" id="UP000237073">
    <property type="component" value="Unassembled WGS sequence"/>
</dbReference>
<gene>
    <name evidence="6" type="ORF">CHU32_08450</name>
    <name evidence="5" type="ORF">CHU33_06905</name>
</gene>
<keyword evidence="7" id="KW-1185">Reference proteome</keyword>
<feature type="domain" description="HTH araC/xylS-type" evidence="4">
    <location>
        <begin position="1"/>
        <end position="46"/>
    </location>
</feature>
<dbReference type="AlphaFoldDB" id="A0A2P5GRE8"/>
<organism evidence="6 8">
    <name type="scientific">Superficieibacter electus</name>
    <dbReference type="NCBI Taxonomy" id="2022662"/>
    <lineage>
        <taxon>Bacteria</taxon>
        <taxon>Pseudomonadati</taxon>
        <taxon>Pseudomonadota</taxon>
        <taxon>Gammaproteobacteria</taxon>
        <taxon>Enterobacterales</taxon>
        <taxon>Enterobacteriaceae</taxon>
        <taxon>Superficieibacter</taxon>
    </lineage>
</organism>
<dbReference type="PANTHER" id="PTHR43280">
    <property type="entry name" value="ARAC-FAMILY TRANSCRIPTIONAL REGULATOR"/>
    <property type="match status" value="1"/>
</dbReference>
<sequence length="53" mass="6310">MKARRLLVETQESIGRIAEQVGYTDPLHFSRDFHRVGMSPSQFRRREQSDMMK</sequence>
<evidence type="ECO:0000313" key="7">
    <source>
        <dbReference type="Proteomes" id="UP000237073"/>
    </source>
</evidence>
<name>A0A2P5GRE8_9ENTR</name>
<dbReference type="Pfam" id="PF12833">
    <property type="entry name" value="HTH_18"/>
    <property type="match status" value="1"/>
</dbReference>
<keyword evidence="3" id="KW-0804">Transcription</keyword>
<protein>
    <recommendedName>
        <fullName evidence="4">HTH araC/xylS-type domain-containing protein</fullName>
    </recommendedName>
</protein>
<dbReference type="PANTHER" id="PTHR43280:SF2">
    <property type="entry name" value="HTH-TYPE TRANSCRIPTIONAL REGULATOR EXSA"/>
    <property type="match status" value="1"/>
</dbReference>
<evidence type="ECO:0000256" key="1">
    <source>
        <dbReference type="ARBA" id="ARBA00023015"/>
    </source>
</evidence>
<dbReference type="EMBL" id="PQGE01000005">
    <property type="protein sequence ID" value="POP45829.1"/>
    <property type="molecule type" value="Genomic_DNA"/>
</dbReference>
<evidence type="ECO:0000313" key="6">
    <source>
        <dbReference type="EMBL" id="POP49135.1"/>
    </source>
</evidence>
<dbReference type="InterPro" id="IPR009057">
    <property type="entry name" value="Homeodomain-like_sf"/>
</dbReference>
<evidence type="ECO:0000313" key="8">
    <source>
        <dbReference type="Proteomes" id="UP000247005"/>
    </source>
</evidence>
<proteinExistence type="predicted"/>
<comment type="caution">
    <text evidence="6">The sequence shown here is derived from an EMBL/GenBank/DDBJ whole genome shotgun (WGS) entry which is preliminary data.</text>
</comment>
<dbReference type="EMBL" id="PQGD01000006">
    <property type="protein sequence ID" value="POP49135.1"/>
    <property type="molecule type" value="Genomic_DNA"/>
</dbReference>
<evidence type="ECO:0000256" key="2">
    <source>
        <dbReference type="ARBA" id="ARBA00023125"/>
    </source>
</evidence>
<dbReference type="InterPro" id="IPR018060">
    <property type="entry name" value="HTH_AraC"/>
</dbReference>
<reference evidence="7 8" key="1">
    <citation type="submission" date="2018-01" db="EMBL/GenBank/DDBJ databases">
        <title>Superficieibacter electus gen. nov., sp. nov., an extended-spectrum beta-lactamase possessing member of the Enterobacteriaceae family, isolated from intensive care unit surfaces.</title>
        <authorList>
            <person name="Potter R.F."/>
            <person name="D'Souza A.W."/>
        </authorList>
    </citation>
    <scope>NUCLEOTIDE SEQUENCE [LARGE SCALE GENOMIC DNA]</scope>
    <source>
        <strain evidence="6 8">BP-1</strain>
        <strain evidence="5 7">BP-2</strain>
    </source>
</reference>
<keyword evidence="2" id="KW-0238">DNA-binding</keyword>
<dbReference type="Gene3D" id="1.10.10.60">
    <property type="entry name" value="Homeodomain-like"/>
    <property type="match status" value="1"/>
</dbReference>